<name>A0A210QV53_MIZYE</name>
<keyword evidence="2" id="KW-0496">Mitochondrion</keyword>
<dbReference type="Gene3D" id="1.10.10.140">
    <property type="entry name" value="Cytochrome c oxidase, subunit VIb"/>
    <property type="match status" value="1"/>
</dbReference>
<keyword evidence="3" id="KW-1015">Disulfide bond</keyword>
<dbReference type="CDD" id="cd00926">
    <property type="entry name" value="Cyt_c_Oxidase_VIb"/>
    <property type="match status" value="1"/>
</dbReference>
<dbReference type="GO" id="GO:0045277">
    <property type="term" value="C:respiratory chain complex IV"/>
    <property type="evidence" value="ECO:0007669"/>
    <property type="project" value="InterPro"/>
</dbReference>
<evidence type="ECO:0000256" key="1">
    <source>
        <dbReference type="ARBA" id="ARBA00004173"/>
    </source>
</evidence>
<accession>A0A210QV53</accession>
<evidence type="ECO:0000313" key="4">
    <source>
        <dbReference type="EMBL" id="OWF52638.1"/>
    </source>
</evidence>
<evidence type="ECO:0000313" key="5">
    <source>
        <dbReference type="Proteomes" id="UP000242188"/>
    </source>
</evidence>
<protein>
    <submittedName>
        <fullName evidence="4">Cytochrome c oxidase subunit 6B1</fullName>
    </submittedName>
</protein>
<dbReference type="AlphaFoldDB" id="A0A210QV53"/>
<organism evidence="4 5">
    <name type="scientific">Mizuhopecten yessoensis</name>
    <name type="common">Japanese scallop</name>
    <name type="synonym">Patinopecten yessoensis</name>
    <dbReference type="NCBI Taxonomy" id="6573"/>
    <lineage>
        <taxon>Eukaryota</taxon>
        <taxon>Metazoa</taxon>
        <taxon>Spiralia</taxon>
        <taxon>Lophotrochozoa</taxon>
        <taxon>Mollusca</taxon>
        <taxon>Bivalvia</taxon>
        <taxon>Autobranchia</taxon>
        <taxon>Pteriomorphia</taxon>
        <taxon>Pectinida</taxon>
        <taxon>Pectinoidea</taxon>
        <taxon>Pectinidae</taxon>
        <taxon>Mizuhopecten</taxon>
    </lineage>
</organism>
<comment type="subcellular location">
    <subcellularLocation>
        <location evidence="1">Mitochondrion</location>
    </subcellularLocation>
</comment>
<dbReference type="GO" id="GO:0005739">
    <property type="term" value="C:mitochondrion"/>
    <property type="evidence" value="ECO:0007669"/>
    <property type="project" value="UniProtKB-SubCell"/>
</dbReference>
<gene>
    <name evidence="4" type="ORF">KP79_PYT05845</name>
</gene>
<dbReference type="OrthoDB" id="1107506at2759"/>
<dbReference type="PANTHER" id="PTHR11387">
    <property type="entry name" value="CYTOCHROME C OXIDASE SUBUNIT 6B"/>
    <property type="match status" value="1"/>
</dbReference>
<dbReference type="EMBL" id="NEDP02001725">
    <property type="protein sequence ID" value="OWF52638.1"/>
    <property type="molecule type" value="Genomic_DNA"/>
</dbReference>
<dbReference type="InterPro" id="IPR048280">
    <property type="entry name" value="COX6B-like"/>
</dbReference>
<comment type="caution">
    <text evidence="4">The sequence shown here is derived from an EMBL/GenBank/DDBJ whole genome shotgun (WGS) entry which is preliminary data.</text>
</comment>
<evidence type="ECO:0000256" key="3">
    <source>
        <dbReference type="ARBA" id="ARBA00023157"/>
    </source>
</evidence>
<evidence type="ECO:0000256" key="2">
    <source>
        <dbReference type="ARBA" id="ARBA00023128"/>
    </source>
</evidence>
<dbReference type="Proteomes" id="UP000242188">
    <property type="component" value="Unassembled WGS sequence"/>
</dbReference>
<dbReference type="InterPro" id="IPR003213">
    <property type="entry name" value="Cyt_c_oxidase_su6B"/>
</dbReference>
<dbReference type="STRING" id="6573.A0A210QV53"/>
<proteinExistence type="predicted"/>
<dbReference type="SUPFAM" id="SSF47694">
    <property type="entry name" value="Cytochrome c oxidase subunit h"/>
    <property type="match status" value="1"/>
</dbReference>
<sequence>MTDVEKISQPDVKLRQLAYKPRYDARFPNQNMNKMCWQYYVDYHRCVKKMGEDYDGCMYFKRGYTSICPTHWVSTLVGSLGVKMSGLYKSHTCMRPCLSLPEIW</sequence>
<reference evidence="4 5" key="1">
    <citation type="journal article" date="2017" name="Nat. Ecol. Evol.">
        <title>Scallop genome provides insights into evolution of bilaterian karyotype and development.</title>
        <authorList>
            <person name="Wang S."/>
            <person name="Zhang J."/>
            <person name="Jiao W."/>
            <person name="Li J."/>
            <person name="Xun X."/>
            <person name="Sun Y."/>
            <person name="Guo X."/>
            <person name="Huan P."/>
            <person name="Dong B."/>
            <person name="Zhang L."/>
            <person name="Hu X."/>
            <person name="Sun X."/>
            <person name="Wang J."/>
            <person name="Zhao C."/>
            <person name="Wang Y."/>
            <person name="Wang D."/>
            <person name="Huang X."/>
            <person name="Wang R."/>
            <person name="Lv J."/>
            <person name="Li Y."/>
            <person name="Zhang Z."/>
            <person name="Liu B."/>
            <person name="Lu W."/>
            <person name="Hui Y."/>
            <person name="Liang J."/>
            <person name="Zhou Z."/>
            <person name="Hou R."/>
            <person name="Li X."/>
            <person name="Liu Y."/>
            <person name="Li H."/>
            <person name="Ning X."/>
            <person name="Lin Y."/>
            <person name="Zhao L."/>
            <person name="Xing Q."/>
            <person name="Dou J."/>
            <person name="Li Y."/>
            <person name="Mao J."/>
            <person name="Guo H."/>
            <person name="Dou H."/>
            <person name="Li T."/>
            <person name="Mu C."/>
            <person name="Jiang W."/>
            <person name="Fu Q."/>
            <person name="Fu X."/>
            <person name="Miao Y."/>
            <person name="Liu J."/>
            <person name="Yu Q."/>
            <person name="Li R."/>
            <person name="Liao H."/>
            <person name="Li X."/>
            <person name="Kong Y."/>
            <person name="Jiang Z."/>
            <person name="Chourrout D."/>
            <person name="Li R."/>
            <person name="Bao Z."/>
        </authorList>
    </citation>
    <scope>NUCLEOTIDE SEQUENCE [LARGE SCALE GENOMIC DNA]</scope>
    <source>
        <strain evidence="4 5">PY_sf001</strain>
    </source>
</reference>
<keyword evidence="5" id="KW-1185">Reference proteome</keyword>
<dbReference type="Pfam" id="PF02297">
    <property type="entry name" value="COX6B"/>
    <property type="match status" value="1"/>
</dbReference>
<dbReference type="InterPro" id="IPR036549">
    <property type="entry name" value="CX6/COA6-like_sf"/>
</dbReference>